<feature type="chain" id="PRO_5041978119" description="O-fucosyltransferase family protein" evidence="2">
    <location>
        <begin position="27"/>
        <end position="469"/>
    </location>
</feature>
<keyword evidence="2" id="KW-0732">Signal</keyword>
<proteinExistence type="predicted"/>
<comment type="caution">
    <text evidence="3">The sequence shown here is derived from an EMBL/GenBank/DDBJ whole genome shotgun (WGS) entry which is preliminary data.</text>
</comment>
<evidence type="ECO:0000256" key="2">
    <source>
        <dbReference type="SAM" id="SignalP"/>
    </source>
</evidence>
<feature type="compositionally biased region" description="Basic and acidic residues" evidence="1">
    <location>
        <begin position="67"/>
        <end position="81"/>
    </location>
</feature>
<accession>A0AAD3D1R3</accession>
<evidence type="ECO:0008006" key="5">
    <source>
        <dbReference type="Google" id="ProtNLM"/>
    </source>
</evidence>
<evidence type="ECO:0000313" key="3">
    <source>
        <dbReference type="EMBL" id="GFH56262.1"/>
    </source>
</evidence>
<name>A0AAD3D1R3_9STRA</name>
<sequence length="469" mass="53675">MSVGGAGKCLLIILPLLCVIFNIAFFQRSELVTDSELTGNELIQDKKIEISSVDDPTLSFNSNQQKQNEHIKEEQESRENHVINNTQNLVDPKSGKNDRKSERSIIKHVNDSEIFNAMANVTAASVRHMFWAGFCNQYMMFVGLIILAKKENYGQILVESFKWKDTFGTNLMVRHSILFDVAHWNTFYPMLPKLVNHDEQLLPDVEVIPNKRGVALSSNIVWNVDMYNATKPHYLGEIRNSGIHAFRQYNRQISRNEIKREQFEKELMKDAFRPHPAIQAIIDDFLGDSGDAYFVLHARVEPDMQKHGMCLDLKVPSLKEIISHVEEKFKDPPVSTMIIMLDRELLEKEVRNTKTPPNTLAVENLDVLNQITTHGMWNGRVKVVEAGSKLAIESKHEIYSRYPAIVGGIINFFIAANSQVFIGTQVSSYSMAIIKTRFYRKKMENYYYIPSGLELATSQNMTDAPMFFC</sequence>
<dbReference type="AlphaFoldDB" id="A0AAD3D1R3"/>
<feature type="compositionally biased region" description="Basic and acidic residues" evidence="1">
    <location>
        <begin position="93"/>
        <end position="102"/>
    </location>
</feature>
<evidence type="ECO:0000313" key="4">
    <source>
        <dbReference type="Proteomes" id="UP001054902"/>
    </source>
</evidence>
<reference evidence="3 4" key="1">
    <citation type="journal article" date="2021" name="Sci. Rep.">
        <title>The genome of the diatom Chaetoceros tenuissimus carries an ancient integrated fragment of an extant virus.</title>
        <authorList>
            <person name="Hongo Y."/>
            <person name="Kimura K."/>
            <person name="Takaki Y."/>
            <person name="Yoshida Y."/>
            <person name="Baba S."/>
            <person name="Kobayashi G."/>
            <person name="Nagasaki K."/>
            <person name="Hano T."/>
            <person name="Tomaru Y."/>
        </authorList>
    </citation>
    <scope>NUCLEOTIDE SEQUENCE [LARGE SCALE GENOMIC DNA]</scope>
    <source>
        <strain evidence="3 4">NIES-3715</strain>
    </source>
</reference>
<organism evidence="3 4">
    <name type="scientific">Chaetoceros tenuissimus</name>
    <dbReference type="NCBI Taxonomy" id="426638"/>
    <lineage>
        <taxon>Eukaryota</taxon>
        <taxon>Sar</taxon>
        <taxon>Stramenopiles</taxon>
        <taxon>Ochrophyta</taxon>
        <taxon>Bacillariophyta</taxon>
        <taxon>Coscinodiscophyceae</taxon>
        <taxon>Chaetocerotophycidae</taxon>
        <taxon>Chaetocerotales</taxon>
        <taxon>Chaetocerotaceae</taxon>
        <taxon>Chaetoceros</taxon>
    </lineage>
</organism>
<feature type="region of interest" description="Disordered" evidence="1">
    <location>
        <begin position="59"/>
        <end position="102"/>
    </location>
</feature>
<dbReference type="EMBL" id="BLLK01000051">
    <property type="protein sequence ID" value="GFH56262.1"/>
    <property type="molecule type" value="Genomic_DNA"/>
</dbReference>
<keyword evidence="4" id="KW-1185">Reference proteome</keyword>
<gene>
    <name evidence="3" type="ORF">CTEN210_12738</name>
</gene>
<evidence type="ECO:0000256" key="1">
    <source>
        <dbReference type="SAM" id="MobiDB-lite"/>
    </source>
</evidence>
<feature type="signal peptide" evidence="2">
    <location>
        <begin position="1"/>
        <end position="26"/>
    </location>
</feature>
<dbReference type="Gene3D" id="3.40.50.11350">
    <property type="match status" value="1"/>
</dbReference>
<protein>
    <recommendedName>
        <fullName evidence="5">O-fucosyltransferase family protein</fullName>
    </recommendedName>
</protein>
<dbReference type="Proteomes" id="UP001054902">
    <property type="component" value="Unassembled WGS sequence"/>
</dbReference>